<comment type="caution">
    <text evidence="10">The sequence shown here is derived from an EMBL/GenBank/DDBJ whole genome shotgun (WGS) entry which is preliminary data.</text>
</comment>
<dbReference type="Pfam" id="PF00072">
    <property type="entry name" value="Response_reg"/>
    <property type="match status" value="1"/>
</dbReference>
<dbReference type="InterPro" id="IPR036388">
    <property type="entry name" value="WH-like_DNA-bd_sf"/>
</dbReference>
<dbReference type="GO" id="GO:0000156">
    <property type="term" value="F:phosphorelay response regulator activity"/>
    <property type="evidence" value="ECO:0007669"/>
    <property type="project" value="TreeGrafter"/>
</dbReference>
<evidence type="ECO:0000256" key="1">
    <source>
        <dbReference type="ARBA" id="ARBA00022553"/>
    </source>
</evidence>
<dbReference type="InterPro" id="IPR039420">
    <property type="entry name" value="WalR-like"/>
</dbReference>
<feature type="modified residue" description="4-aspartylphosphate" evidence="6">
    <location>
        <position position="51"/>
    </location>
</feature>
<name>A0A1S2VHR7_9BACT</name>
<evidence type="ECO:0000259" key="9">
    <source>
        <dbReference type="PROSITE" id="PS51755"/>
    </source>
</evidence>
<evidence type="ECO:0000256" key="2">
    <source>
        <dbReference type="ARBA" id="ARBA00023012"/>
    </source>
</evidence>
<feature type="domain" description="OmpR/PhoB-type" evidence="9">
    <location>
        <begin position="126"/>
        <end position="224"/>
    </location>
</feature>
<dbReference type="FunFam" id="1.10.10.10:FF:000005">
    <property type="entry name" value="Two-component system response regulator"/>
    <property type="match status" value="1"/>
</dbReference>
<keyword evidence="3" id="KW-0805">Transcription regulation</keyword>
<dbReference type="GO" id="GO:0000976">
    <property type="term" value="F:transcription cis-regulatory region binding"/>
    <property type="evidence" value="ECO:0007669"/>
    <property type="project" value="TreeGrafter"/>
</dbReference>
<dbReference type="PROSITE" id="PS50110">
    <property type="entry name" value="RESPONSE_REGULATORY"/>
    <property type="match status" value="1"/>
</dbReference>
<sequence length="226" mass="25547">MKILVVEDEPKTLNAIRQGLEESQFEVDIAYDGLIAQRLALKNNYALIITDVILPGINGFELIKELRNKGLTTPILLLTALGETEDKVTGFDAGADQYLTKPFQFAELLARVRSLTKRSTQVTMTAQTLSYAGLEMNLDAKTVTRDGQHIDLTAREFALLEYLMRNQGRVLSKIDIAEQVWDLNFDTGTNVVEVYINYLRKKLDRDFPTKLIHTQFGMGYVLKADE</sequence>
<protein>
    <submittedName>
        <fullName evidence="10">DNA-binding response regulator</fullName>
    </submittedName>
</protein>
<dbReference type="PANTHER" id="PTHR48111">
    <property type="entry name" value="REGULATOR OF RPOS"/>
    <property type="match status" value="1"/>
</dbReference>
<dbReference type="SMART" id="SM00862">
    <property type="entry name" value="Trans_reg_C"/>
    <property type="match status" value="1"/>
</dbReference>
<organism evidence="10 11">
    <name type="scientific">Arsenicibacter rosenii</name>
    <dbReference type="NCBI Taxonomy" id="1750698"/>
    <lineage>
        <taxon>Bacteria</taxon>
        <taxon>Pseudomonadati</taxon>
        <taxon>Bacteroidota</taxon>
        <taxon>Cytophagia</taxon>
        <taxon>Cytophagales</taxon>
        <taxon>Spirosomataceae</taxon>
        <taxon>Arsenicibacter</taxon>
    </lineage>
</organism>
<dbReference type="InterPro" id="IPR001789">
    <property type="entry name" value="Sig_transdc_resp-reg_receiver"/>
</dbReference>
<gene>
    <name evidence="10" type="ORF">BLX24_14955</name>
</gene>
<evidence type="ECO:0000256" key="6">
    <source>
        <dbReference type="PROSITE-ProRule" id="PRU00169"/>
    </source>
</evidence>
<evidence type="ECO:0000313" key="11">
    <source>
        <dbReference type="Proteomes" id="UP000181790"/>
    </source>
</evidence>
<dbReference type="InterPro" id="IPR011006">
    <property type="entry name" value="CheY-like_superfamily"/>
</dbReference>
<dbReference type="GO" id="GO:0005829">
    <property type="term" value="C:cytosol"/>
    <property type="evidence" value="ECO:0007669"/>
    <property type="project" value="TreeGrafter"/>
</dbReference>
<evidence type="ECO:0000256" key="7">
    <source>
        <dbReference type="PROSITE-ProRule" id="PRU01091"/>
    </source>
</evidence>
<keyword evidence="11" id="KW-1185">Reference proteome</keyword>
<dbReference type="InterPro" id="IPR001867">
    <property type="entry name" value="OmpR/PhoB-type_DNA-bd"/>
</dbReference>
<feature type="DNA-binding region" description="OmpR/PhoB-type" evidence="7">
    <location>
        <begin position="126"/>
        <end position="224"/>
    </location>
</feature>
<keyword evidence="5" id="KW-0804">Transcription</keyword>
<dbReference type="PANTHER" id="PTHR48111:SF22">
    <property type="entry name" value="REGULATOR OF RPOS"/>
    <property type="match status" value="1"/>
</dbReference>
<dbReference type="Gene3D" id="6.10.250.690">
    <property type="match status" value="1"/>
</dbReference>
<feature type="domain" description="Response regulatory" evidence="8">
    <location>
        <begin position="2"/>
        <end position="116"/>
    </location>
</feature>
<dbReference type="GO" id="GO:0032993">
    <property type="term" value="C:protein-DNA complex"/>
    <property type="evidence" value="ECO:0007669"/>
    <property type="project" value="TreeGrafter"/>
</dbReference>
<keyword evidence="1 6" id="KW-0597">Phosphoprotein</keyword>
<dbReference type="Gene3D" id="1.10.10.10">
    <property type="entry name" value="Winged helix-like DNA-binding domain superfamily/Winged helix DNA-binding domain"/>
    <property type="match status" value="1"/>
</dbReference>
<proteinExistence type="predicted"/>
<dbReference type="CDD" id="cd19935">
    <property type="entry name" value="REC_OmpR_CusR-like"/>
    <property type="match status" value="1"/>
</dbReference>
<accession>A0A1S2VHR7</accession>
<evidence type="ECO:0000256" key="5">
    <source>
        <dbReference type="ARBA" id="ARBA00023163"/>
    </source>
</evidence>
<evidence type="ECO:0000313" key="10">
    <source>
        <dbReference type="EMBL" id="OIN58294.1"/>
    </source>
</evidence>
<dbReference type="CDD" id="cd00383">
    <property type="entry name" value="trans_reg_C"/>
    <property type="match status" value="1"/>
</dbReference>
<dbReference type="GO" id="GO:0006355">
    <property type="term" value="P:regulation of DNA-templated transcription"/>
    <property type="evidence" value="ECO:0007669"/>
    <property type="project" value="InterPro"/>
</dbReference>
<dbReference type="Proteomes" id="UP000181790">
    <property type="component" value="Unassembled WGS sequence"/>
</dbReference>
<dbReference type="OrthoDB" id="5343479at2"/>
<dbReference type="SMART" id="SM00448">
    <property type="entry name" value="REC"/>
    <property type="match status" value="1"/>
</dbReference>
<dbReference type="EMBL" id="MORL01000007">
    <property type="protein sequence ID" value="OIN58294.1"/>
    <property type="molecule type" value="Genomic_DNA"/>
</dbReference>
<reference evidence="10 11" key="1">
    <citation type="submission" date="2016-10" db="EMBL/GenBank/DDBJ databases">
        <title>Arsenicibacter rosenii gen. nov., sp. nov., an efficient arsenic-methylating bacterium isolated from an arsenic-contaminated paddy soil.</title>
        <authorList>
            <person name="Huang K."/>
        </authorList>
    </citation>
    <scope>NUCLEOTIDE SEQUENCE [LARGE SCALE GENOMIC DNA]</scope>
    <source>
        <strain evidence="10 11">SM-1</strain>
    </source>
</reference>
<evidence type="ECO:0000256" key="3">
    <source>
        <dbReference type="ARBA" id="ARBA00023015"/>
    </source>
</evidence>
<dbReference type="PROSITE" id="PS51755">
    <property type="entry name" value="OMPR_PHOB"/>
    <property type="match status" value="1"/>
</dbReference>
<dbReference type="RefSeq" id="WP_071503966.1">
    <property type="nucleotide sequence ID" value="NZ_MORL01000007.1"/>
</dbReference>
<evidence type="ECO:0000256" key="4">
    <source>
        <dbReference type="ARBA" id="ARBA00023125"/>
    </source>
</evidence>
<keyword evidence="4 7" id="KW-0238">DNA-binding</keyword>
<dbReference type="SUPFAM" id="SSF52172">
    <property type="entry name" value="CheY-like"/>
    <property type="match status" value="1"/>
</dbReference>
<dbReference type="AlphaFoldDB" id="A0A1S2VHR7"/>
<evidence type="ECO:0000259" key="8">
    <source>
        <dbReference type="PROSITE" id="PS50110"/>
    </source>
</evidence>
<keyword evidence="2" id="KW-0902">Two-component regulatory system</keyword>
<dbReference type="Gene3D" id="3.40.50.2300">
    <property type="match status" value="1"/>
</dbReference>
<dbReference type="Pfam" id="PF00486">
    <property type="entry name" value="Trans_reg_C"/>
    <property type="match status" value="1"/>
</dbReference>